<organism evidence="2 3">
    <name type="scientific">Streptomyces viridiviolaceus</name>
    <dbReference type="NCBI Taxonomy" id="68282"/>
    <lineage>
        <taxon>Bacteria</taxon>
        <taxon>Bacillati</taxon>
        <taxon>Actinomycetota</taxon>
        <taxon>Actinomycetes</taxon>
        <taxon>Kitasatosporales</taxon>
        <taxon>Streptomycetaceae</taxon>
        <taxon>Streptomyces</taxon>
    </lineage>
</organism>
<dbReference type="RefSeq" id="WP_268254926.1">
    <property type="nucleotide sequence ID" value="NZ_BMWA01000010.1"/>
</dbReference>
<proteinExistence type="predicted"/>
<evidence type="ECO:0000256" key="1">
    <source>
        <dbReference type="SAM" id="MobiDB-lite"/>
    </source>
</evidence>
<comment type="caution">
    <text evidence="2">The sequence shown here is derived from an EMBL/GenBank/DDBJ whole genome shotgun (WGS) entry which is preliminary data.</text>
</comment>
<protein>
    <submittedName>
        <fullName evidence="2">Uncharacterized protein</fullName>
    </submittedName>
</protein>
<keyword evidence="3" id="KW-1185">Reference proteome</keyword>
<feature type="compositionally biased region" description="Gly residues" evidence="1">
    <location>
        <begin position="34"/>
        <end position="43"/>
    </location>
</feature>
<evidence type="ECO:0000313" key="2">
    <source>
        <dbReference type="EMBL" id="MFC7016663.1"/>
    </source>
</evidence>
<accession>A0ABW2EE26</accession>
<evidence type="ECO:0000313" key="3">
    <source>
        <dbReference type="Proteomes" id="UP001596409"/>
    </source>
</evidence>
<name>A0ABW2EE26_9ACTN</name>
<feature type="region of interest" description="Disordered" evidence="1">
    <location>
        <begin position="22"/>
        <end position="43"/>
    </location>
</feature>
<dbReference type="Proteomes" id="UP001596409">
    <property type="component" value="Unassembled WGS sequence"/>
</dbReference>
<sequence length="43" mass="4433">MLKVLTAEIPMRMGEFGPVARTLSSLNPRRPGGRAAGSGVPGP</sequence>
<reference evidence="3" key="1">
    <citation type="journal article" date="2019" name="Int. J. Syst. Evol. Microbiol.">
        <title>The Global Catalogue of Microorganisms (GCM) 10K type strain sequencing project: providing services to taxonomists for standard genome sequencing and annotation.</title>
        <authorList>
            <consortium name="The Broad Institute Genomics Platform"/>
            <consortium name="The Broad Institute Genome Sequencing Center for Infectious Disease"/>
            <person name="Wu L."/>
            <person name="Ma J."/>
        </authorList>
    </citation>
    <scope>NUCLEOTIDE SEQUENCE [LARGE SCALE GENOMIC DNA]</scope>
    <source>
        <strain evidence="3">JCM 4855</strain>
    </source>
</reference>
<dbReference type="EMBL" id="JBHSYM010000081">
    <property type="protein sequence ID" value="MFC7016663.1"/>
    <property type="molecule type" value="Genomic_DNA"/>
</dbReference>
<gene>
    <name evidence="2" type="ORF">ACFQMH_34230</name>
</gene>